<gene>
    <name evidence="7" type="ORF">CYCCA115_LOCUS679</name>
</gene>
<feature type="region of interest" description="Disordered" evidence="6">
    <location>
        <begin position="1"/>
        <end position="85"/>
    </location>
</feature>
<feature type="compositionally biased region" description="Low complexity" evidence="6">
    <location>
        <begin position="1"/>
        <end position="34"/>
    </location>
</feature>
<dbReference type="Gene3D" id="1.10.20.10">
    <property type="entry name" value="Histone, subunit A"/>
    <property type="match status" value="1"/>
</dbReference>
<dbReference type="EMBL" id="CAKOGP040000001">
    <property type="protein sequence ID" value="CAJ1914189.1"/>
    <property type="molecule type" value="Genomic_DNA"/>
</dbReference>
<dbReference type="GO" id="GO:0003713">
    <property type="term" value="F:transcription coactivator activity"/>
    <property type="evidence" value="ECO:0007669"/>
    <property type="project" value="TreeGrafter"/>
</dbReference>
<dbReference type="GO" id="GO:0016251">
    <property type="term" value="F:RNA polymerase II general transcription initiation factor activity"/>
    <property type="evidence" value="ECO:0007669"/>
    <property type="project" value="TreeGrafter"/>
</dbReference>
<dbReference type="Proteomes" id="UP001295423">
    <property type="component" value="Unassembled WGS sequence"/>
</dbReference>
<dbReference type="GO" id="GO:0051123">
    <property type="term" value="P:RNA polymerase II preinitiation complex assembly"/>
    <property type="evidence" value="ECO:0007669"/>
    <property type="project" value="TreeGrafter"/>
</dbReference>
<proteinExistence type="inferred from homology"/>
<dbReference type="PANTHER" id="PTHR48068">
    <property type="entry name" value="TAF9 RNA POLYMERASE II, TATA BOX-BINDING PROTEIN (TBP)-ASSOCIATED FACTOR"/>
    <property type="match status" value="1"/>
</dbReference>
<comment type="caution">
    <text evidence="7">The sequence shown here is derived from an EMBL/GenBank/DDBJ whole genome shotgun (WGS) entry which is preliminary data.</text>
</comment>
<dbReference type="AlphaFoldDB" id="A0AAD2CBU9"/>
<feature type="compositionally biased region" description="Gly residues" evidence="6">
    <location>
        <begin position="336"/>
        <end position="345"/>
    </location>
</feature>
<dbReference type="GO" id="GO:0046982">
    <property type="term" value="F:protein heterodimerization activity"/>
    <property type="evidence" value="ECO:0007669"/>
    <property type="project" value="InterPro"/>
</dbReference>
<comment type="similarity">
    <text evidence="2">Belongs to the TAF9 family.</text>
</comment>
<sequence>MVTAPNPNPTNTATATSNATTKSTTKSPSKTATKAGGGTKTKKTTKKRSTKKNTGNSAATQAALNASRAAHAELTAQRNKAAARRSDPLWYRDEDVLPSAAEETPMAEHGRILPEQFQIVDTALLKNNLTRSDVTPQAFYCLLEQARRFAYEIITDSQDYAFMANRTEIAKADLELADSYRPDHPTALQAQLPKLNLLAQTINRVPLPPIPTQCYSGVSLPPKKHQLTARTFDVVSGAQVANKMVQPAPSLPVKKPSTSSSSKQGSKTTASYGANRGRQIPVNIQEKDGADPTNTGGTPNTALGAMPPNPGATTGGGPPPSANPTTGLTPPPMGGAPLGNPGGGAMAPAPGMPQQPMGQQPQQPQMGGMSSGPPNPMNNYLGNPPGLL</sequence>
<dbReference type="GO" id="GO:0000124">
    <property type="term" value="C:SAGA complex"/>
    <property type="evidence" value="ECO:0007669"/>
    <property type="project" value="TreeGrafter"/>
</dbReference>
<evidence type="ECO:0000256" key="1">
    <source>
        <dbReference type="ARBA" id="ARBA00004123"/>
    </source>
</evidence>
<organism evidence="7 8">
    <name type="scientific">Cylindrotheca closterium</name>
    <dbReference type="NCBI Taxonomy" id="2856"/>
    <lineage>
        <taxon>Eukaryota</taxon>
        <taxon>Sar</taxon>
        <taxon>Stramenopiles</taxon>
        <taxon>Ochrophyta</taxon>
        <taxon>Bacillariophyta</taxon>
        <taxon>Bacillariophyceae</taxon>
        <taxon>Bacillariophycidae</taxon>
        <taxon>Bacillariales</taxon>
        <taxon>Bacillariaceae</taxon>
        <taxon>Cylindrotheca</taxon>
    </lineage>
</organism>
<dbReference type="InterPro" id="IPR003162">
    <property type="entry name" value="TFIID-31"/>
</dbReference>
<dbReference type="InterPro" id="IPR009072">
    <property type="entry name" value="Histone-fold"/>
</dbReference>
<keyword evidence="8" id="KW-1185">Reference proteome</keyword>
<dbReference type="Pfam" id="PF02291">
    <property type="entry name" value="TFIID-31kDa"/>
    <property type="match status" value="1"/>
</dbReference>
<feature type="compositionally biased region" description="Low complexity" evidence="6">
    <location>
        <begin position="346"/>
        <end position="372"/>
    </location>
</feature>
<evidence type="ECO:0000256" key="5">
    <source>
        <dbReference type="ARBA" id="ARBA00023242"/>
    </source>
</evidence>
<feature type="compositionally biased region" description="Low complexity" evidence="6">
    <location>
        <begin position="251"/>
        <end position="271"/>
    </location>
</feature>
<dbReference type="PANTHER" id="PTHR48068:SF4">
    <property type="entry name" value="TATA-BOX BINDING PROTEIN ASSOCIATED FACTOR 9"/>
    <property type="match status" value="1"/>
</dbReference>
<keyword evidence="3" id="KW-0805">Transcription regulation</keyword>
<feature type="compositionally biased region" description="Polar residues" evidence="6">
    <location>
        <begin position="292"/>
        <end position="301"/>
    </location>
</feature>
<dbReference type="GO" id="GO:0005669">
    <property type="term" value="C:transcription factor TFIID complex"/>
    <property type="evidence" value="ECO:0007669"/>
    <property type="project" value="TreeGrafter"/>
</dbReference>
<evidence type="ECO:0000313" key="8">
    <source>
        <dbReference type="Proteomes" id="UP001295423"/>
    </source>
</evidence>
<evidence type="ECO:0000313" key="7">
    <source>
        <dbReference type="EMBL" id="CAJ1914189.1"/>
    </source>
</evidence>
<evidence type="ECO:0000256" key="2">
    <source>
        <dbReference type="ARBA" id="ARBA00007646"/>
    </source>
</evidence>
<reference evidence="7" key="1">
    <citation type="submission" date="2023-08" db="EMBL/GenBank/DDBJ databases">
        <authorList>
            <person name="Audoor S."/>
            <person name="Bilcke G."/>
        </authorList>
    </citation>
    <scope>NUCLEOTIDE SEQUENCE</scope>
</reference>
<dbReference type="SUPFAM" id="SSF47113">
    <property type="entry name" value="Histone-fold"/>
    <property type="match status" value="1"/>
</dbReference>
<comment type="subcellular location">
    <subcellularLocation>
        <location evidence="1">Nucleus</location>
    </subcellularLocation>
</comment>
<evidence type="ECO:0000256" key="6">
    <source>
        <dbReference type="SAM" id="MobiDB-lite"/>
    </source>
</evidence>
<keyword evidence="4" id="KW-0804">Transcription</keyword>
<evidence type="ECO:0000256" key="4">
    <source>
        <dbReference type="ARBA" id="ARBA00023163"/>
    </source>
</evidence>
<feature type="compositionally biased region" description="Basic residues" evidence="6">
    <location>
        <begin position="40"/>
        <end position="51"/>
    </location>
</feature>
<dbReference type="InterPro" id="IPR051431">
    <property type="entry name" value="TFIID_subunit_9"/>
</dbReference>
<name>A0AAD2CBU9_9STRA</name>
<accession>A0AAD2CBU9</accession>
<feature type="region of interest" description="Disordered" evidence="6">
    <location>
        <begin position="245"/>
        <end position="388"/>
    </location>
</feature>
<evidence type="ECO:0000256" key="3">
    <source>
        <dbReference type="ARBA" id="ARBA00023015"/>
    </source>
</evidence>
<protein>
    <submittedName>
        <fullName evidence="7">Uncharacterized protein</fullName>
    </submittedName>
</protein>
<keyword evidence="5" id="KW-0539">Nucleus</keyword>